<evidence type="ECO:0000256" key="3">
    <source>
        <dbReference type="ARBA" id="ARBA00023004"/>
    </source>
</evidence>
<evidence type="ECO:0000256" key="1">
    <source>
        <dbReference type="ARBA" id="ARBA00022617"/>
    </source>
</evidence>
<dbReference type="Proteomes" id="UP000076959">
    <property type="component" value="Unassembled WGS sequence"/>
</dbReference>
<evidence type="ECO:0000256" key="2">
    <source>
        <dbReference type="ARBA" id="ARBA00022723"/>
    </source>
</evidence>
<organism evidence="7 8">
    <name type="scientific">Bradyrhizobium centrolobii</name>
    <dbReference type="NCBI Taxonomy" id="1505087"/>
    <lineage>
        <taxon>Bacteria</taxon>
        <taxon>Pseudomonadati</taxon>
        <taxon>Pseudomonadota</taxon>
        <taxon>Alphaproteobacteria</taxon>
        <taxon>Hyphomicrobiales</taxon>
        <taxon>Nitrobacteraceae</taxon>
        <taxon>Bradyrhizobium</taxon>
    </lineage>
</organism>
<dbReference type="OrthoDB" id="7873796at2"/>
<name>A0A176Y8C3_9BRAD</name>
<dbReference type="EMBL" id="LUUB01000114">
    <property type="protein sequence ID" value="OAE99973.1"/>
    <property type="molecule type" value="Genomic_DNA"/>
</dbReference>
<feature type="chain" id="PRO_5008054355" description="Cytochrome c domain-containing protein" evidence="5">
    <location>
        <begin position="25"/>
        <end position="103"/>
    </location>
</feature>
<sequence length="103" mass="11436">MSEALKSSFVAFLVFAILAQSAVADPQHGKDIAKRWCSSCHVVESGQTNAIDHAPPFSQIARTPEFDQKQLAFLLLRPHPNMPSLSLQRSEISDLAEYIRSLK</sequence>
<evidence type="ECO:0000313" key="7">
    <source>
        <dbReference type="EMBL" id="OAE99973.1"/>
    </source>
</evidence>
<dbReference type="RefSeq" id="WP_063708232.1">
    <property type="nucleotide sequence ID" value="NZ_LUUB01000114.1"/>
</dbReference>
<dbReference type="Pfam" id="PF00034">
    <property type="entry name" value="Cytochrom_C"/>
    <property type="match status" value="1"/>
</dbReference>
<keyword evidence="8" id="KW-1185">Reference proteome</keyword>
<dbReference type="AlphaFoldDB" id="A0A176Y8C3"/>
<dbReference type="STRING" id="1505087.AYJ54_31985"/>
<dbReference type="GO" id="GO:0046872">
    <property type="term" value="F:metal ion binding"/>
    <property type="evidence" value="ECO:0007669"/>
    <property type="project" value="UniProtKB-KW"/>
</dbReference>
<feature type="domain" description="Cytochrome c" evidence="6">
    <location>
        <begin position="24"/>
        <end position="103"/>
    </location>
</feature>
<keyword evidence="5" id="KW-0732">Signal</keyword>
<reference evidence="7 8" key="1">
    <citation type="submission" date="2016-03" db="EMBL/GenBank/DDBJ databases">
        <title>Draft Genome Sequence of the Strain BR 10245 (Bradyrhizobium sp.) isolated from nodules of Centrolobium paraense.</title>
        <authorList>
            <person name="Simoes-Araujo J.L.Sr."/>
            <person name="Barauna A.C."/>
            <person name="Silva K."/>
            <person name="Zilli J.E."/>
        </authorList>
    </citation>
    <scope>NUCLEOTIDE SEQUENCE [LARGE SCALE GENOMIC DNA]</scope>
    <source>
        <strain evidence="7 8">BR 10245</strain>
    </source>
</reference>
<evidence type="ECO:0000256" key="4">
    <source>
        <dbReference type="PROSITE-ProRule" id="PRU00433"/>
    </source>
</evidence>
<dbReference type="SUPFAM" id="SSF46626">
    <property type="entry name" value="Cytochrome c"/>
    <property type="match status" value="1"/>
</dbReference>
<dbReference type="GO" id="GO:0009055">
    <property type="term" value="F:electron transfer activity"/>
    <property type="evidence" value="ECO:0007669"/>
    <property type="project" value="InterPro"/>
</dbReference>
<proteinExistence type="predicted"/>
<dbReference type="PROSITE" id="PS51007">
    <property type="entry name" value="CYTC"/>
    <property type="match status" value="1"/>
</dbReference>
<dbReference type="InterPro" id="IPR036909">
    <property type="entry name" value="Cyt_c-like_dom_sf"/>
</dbReference>
<dbReference type="InterPro" id="IPR009056">
    <property type="entry name" value="Cyt_c-like_dom"/>
</dbReference>
<dbReference type="Gene3D" id="1.10.760.10">
    <property type="entry name" value="Cytochrome c-like domain"/>
    <property type="match status" value="1"/>
</dbReference>
<keyword evidence="3 4" id="KW-0408">Iron</keyword>
<dbReference type="GO" id="GO:0020037">
    <property type="term" value="F:heme binding"/>
    <property type="evidence" value="ECO:0007669"/>
    <property type="project" value="InterPro"/>
</dbReference>
<protein>
    <recommendedName>
        <fullName evidence="6">Cytochrome c domain-containing protein</fullName>
    </recommendedName>
</protein>
<gene>
    <name evidence="7" type="ORF">AYJ54_31985</name>
</gene>
<feature type="signal peptide" evidence="5">
    <location>
        <begin position="1"/>
        <end position="24"/>
    </location>
</feature>
<keyword evidence="2 4" id="KW-0479">Metal-binding</keyword>
<accession>A0A176Y8C3</accession>
<evidence type="ECO:0000256" key="5">
    <source>
        <dbReference type="SAM" id="SignalP"/>
    </source>
</evidence>
<evidence type="ECO:0000313" key="8">
    <source>
        <dbReference type="Proteomes" id="UP000076959"/>
    </source>
</evidence>
<keyword evidence="1 4" id="KW-0349">Heme</keyword>
<comment type="caution">
    <text evidence="7">The sequence shown here is derived from an EMBL/GenBank/DDBJ whole genome shotgun (WGS) entry which is preliminary data.</text>
</comment>
<evidence type="ECO:0000259" key="6">
    <source>
        <dbReference type="PROSITE" id="PS51007"/>
    </source>
</evidence>